<dbReference type="InterPro" id="IPR000667">
    <property type="entry name" value="Peptidase_S13"/>
</dbReference>
<dbReference type="SUPFAM" id="SSF56601">
    <property type="entry name" value="beta-lactamase/transpeptidase-like"/>
    <property type="match status" value="1"/>
</dbReference>
<dbReference type="GO" id="GO:0004185">
    <property type="term" value="F:serine-type carboxypeptidase activity"/>
    <property type="evidence" value="ECO:0007669"/>
    <property type="project" value="InterPro"/>
</dbReference>
<proteinExistence type="inferred from homology"/>
<keyword evidence="5" id="KW-0645">Protease</keyword>
<evidence type="ECO:0000256" key="4">
    <source>
        <dbReference type="SAM" id="Phobius"/>
    </source>
</evidence>
<evidence type="ECO:0000256" key="1">
    <source>
        <dbReference type="ARBA" id="ARBA00006096"/>
    </source>
</evidence>
<gene>
    <name evidence="5" type="primary">dacB</name>
    <name evidence="5" type="ORF">DKK74_06240</name>
</gene>
<dbReference type="AlphaFoldDB" id="A0A318MPG2"/>
<dbReference type="InterPro" id="IPR012338">
    <property type="entry name" value="Beta-lactam/transpept-like"/>
</dbReference>
<feature type="transmembrane region" description="Helical" evidence="4">
    <location>
        <begin position="37"/>
        <end position="54"/>
    </location>
</feature>
<dbReference type="Gene3D" id="3.40.710.10">
    <property type="entry name" value="DD-peptidase/beta-lactamase superfamily"/>
    <property type="match status" value="2"/>
</dbReference>
<feature type="region of interest" description="Disordered" evidence="3">
    <location>
        <begin position="1"/>
        <end position="25"/>
    </location>
</feature>
<keyword evidence="4" id="KW-1133">Transmembrane helix</keyword>
<dbReference type="GO" id="GO:0000270">
    <property type="term" value="P:peptidoglycan metabolic process"/>
    <property type="evidence" value="ECO:0007669"/>
    <property type="project" value="TreeGrafter"/>
</dbReference>
<dbReference type="PRINTS" id="PR00922">
    <property type="entry name" value="DADACBPTASE3"/>
</dbReference>
<evidence type="ECO:0000256" key="3">
    <source>
        <dbReference type="SAM" id="MobiDB-lite"/>
    </source>
</evidence>
<dbReference type="PANTHER" id="PTHR30023">
    <property type="entry name" value="D-ALANYL-D-ALANINE CARBOXYPEPTIDASE"/>
    <property type="match status" value="1"/>
</dbReference>
<dbReference type="RefSeq" id="WP_110413271.1">
    <property type="nucleotide sequence ID" value="NZ_QGLK01000004.1"/>
</dbReference>
<dbReference type="NCBIfam" id="TIGR00666">
    <property type="entry name" value="PBP4"/>
    <property type="match status" value="1"/>
</dbReference>
<keyword evidence="5" id="KW-0121">Carboxypeptidase</keyword>
<dbReference type="Proteomes" id="UP000248128">
    <property type="component" value="Unassembled WGS sequence"/>
</dbReference>
<dbReference type="EMBL" id="QGLK01000004">
    <property type="protein sequence ID" value="PXY88223.1"/>
    <property type="molecule type" value="Genomic_DNA"/>
</dbReference>
<evidence type="ECO:0000313" key="5">
    <source>
        <dbReference type="EMBL" id="PXY88223.1"/>
    </source>
</evidence>
<comment type="caution">
    <text evidence="5">The sequence shown here is derived from an EMBL/GenBank/DDBJ whole genome shotgun (WGS) entry which is preliminary data.</text>
</comment>
<dbReference type="PANTHER" id="PTHR30023:SF0">
    <property type="entry name" value="PENICILLIN-SENSITIVE CARBOXYPEPTIDASE A"/>
    <property type="match status" value="1"/>
</dbReference>
<keyword evidence="4" id="KW-0812">Transmembrane</keyword>
<keyword evidence="2" id="KW-0378">Hydrolase</keyword>
<keyword evidence="4" id="KW-0472">Membrane</keyword>
<evidence type="ECO:0000256" key="2">
    <source>
        <dbReference type="ARBA" id="ARBA00022801"/>
    </source>
</evidence>
<evidence type="ECO:0000313" key="6">
    <source>
        <dbReference type="Proteomes" id="UP000248128"/>
    </source>
</evidence>
<reference evidence="5 6" key="1">
    <citation type="submission" date="2018-05" db="EMBL/GenBank/DDBJ databases">
        <title>Reference genomes for bee gut microbiota database.</title>
        <authorList>
            <person name="Ellegaard K.M."/>
        </authorList>
    </citation>
    <scope>NUCLEOTIDE SEQUENCE [LARGE SCALE GENOMIC DNA]</scope>
    <source>
        <strain evidence="5 6">ESL0199</strain>
    </source>
</reference>
<sequence length="501" mass="52229">MMLTEPNSVGEGKSGSEQLGDRHQLRMTRRRRIKRRWRVALAMLVAVVLVVGYACMDLADLVPGPLTLTKTSHSSVPPAVLMGEPPTLVADKPGSAVDAGQVQQLVNTFAGTPGLGNAYSLVVRQADGRVLAEKNADQARQPASTMKTLTAAAAASVLDMSSQLDTEAVLNSSSSAQATLTLRGHGDMLLGVGKDDPLHVNGRAGLGTLAEKTAQALHKRGIGRVTLAYQDTLFGEDRAPKGIEANNADGIYFQEPVAMAVDEARQGSAESLAYPDAGGVYVPRVQNPAGSAAAVFASRLMEFGIQVDNAQEPNRTDHAQGKVLARISSARLSEIMSLMLRNSDNSLAELFGRLTALALDMPNSPAGAVKAVTSTLSKLGVDTAGLNMADCSGLTPGSSLKVGTLADVQQLALSEKGLTPLVKGLSVVGLTGTAARRKIDNQADGLIRVKTGTLDHVTSLAGNVIRRSGGVLVFAVVVNDPEDVAAARHAVDTLVGSLDRL</sequence>
<dbReference type="Pfam" id="PF02113">
    <property type="entry name" value="Peptidase_S13"/>
    <property type="match status" value="2"/>
</dbReference>
<protein>
    <submittedName>
        <fullName evidence="5">D-alanyl-D-alanine carboxypeptidase/D-alanyl-D-alanine-endopeptidase</fullName>
    </submittedName>
</protein>
<accession>A0A318MPG2</accession>
<organism evidence="5 6">
    <name type="scientific">Bifidobacterium asteroides</name>
    <dbReference type="NCBI Taxonomy" id="1684"/>
    <lineage>
        <taxon>Bacteria</taxon>
        <taxon>Bacillati</taxon>
        <taxon>Actinomycetota</taxon>
        <taxon>Actinomycetes</taxon>
        <taxon>Bifidobacteriales</taxon>
        <taxon>Bifidobacteriaceae</taxon>
        <taxon>Bifidobacterium</taxon>
    </lineage>
</organism>
<name>A0A318MPG2_9BIFI</name>
<dbReference type="GO" id="GO:0006508">
    <property type="term" value="P:proteolysis"/>
    <property type="evidence" value="ECO:0007669"/>
    <property type="project" value="InterPro"/>
</dbReference>
<dbReference type="OrthoDB" id="56883at2"/>
<comment type="similarity">
    <text evidence="1">Belongs to the peptidase S13 family.</text>
</comment>